<keyword evidence="1" id="KW-0238">DNA-binding</keyword>
<organism evidence="3 4">
    <name type="scientific">Burkholderia vietnamiensis</name>
    <dbReference type="NCBI Taxonomy" id="60552"/>
    <lineage>
        <taxon>Bacteria</taxon>
        <taxon>Pseudomonadati</taxon>
        <taxon>Pseudomonadota</taxon>
        <taxon>Betaproteobacteria</taxon>
        <taxon>Burkholderiales</taxon>
        <taxon>Burkholderiaceae</taxon>
        <taxon>Burkholderia</taxon>
        <taxon>Burkholderia cepacia complex</taxon>
    </lineage>
</organism>
<comment type="caution">
    <text evidence="3">The sequence shown here is derived from an EMBL/GenBank/DDBJ whole genome shotgun (WGS) entry which is preliminary data.</text>
</comment>
<dbReference type="EMBL" id="JADVKH010000016">
    <property type="protein sequence ID" value="MBJ9687307.1"/>
    <property type="molecule type" value="Genomic_DNA"/>
</dbReference>
<gene>
    <name evidence="3" type="ORF">I5589_09460</name>
</gene>
<dbReference type="GeneID" id="93093524"/>
<proteinExistence type="predicted"/>
<evidence type="ECO:0000313" key="3">
    <source>
        <dbReference type="EMBL" id="MBJ9687307.1"/>
    </source>
</evidence>
<keyword evidence="4" id="KW-1185">Reference proteome</keyword>
<evidence type="ECO:0000256" key="1">
    <source>
        <dbReference type="ARBA" id="ARBA00023125"/>
    </source>
</evidence>
<feature type="domain" description="Phage integrase central" evidence="2">
    <location>
        <begin position="33"/>
        <end position="94"/>
    </location>
</feature>
<name>A0ABS1AT27_BURVI</name>
<dbReference type="Pfam" id="PF22022">
    <property type="entry name" value="Phage_int_M"/>
    <property type="match status" value="1"/>
</dbReference>
<reference evidence="3 4" key="1">
    <citation type="submission" date="2020-11" db="EMBL/GenBank/DDBJ databases">
        <title>Enhanced detection system for hospital associated transmission using whole genome sequencing surveillance.</title>
        <authorList>
            <person name="Harrison L.H."/>
            <person name="Van Tyne D."/>
            <person name="Marsh J.W."/>
            <person name="Griffith M.P."/>
            <person name="Snyder D.J."/>
            <person name="Cooper V.S."/>
            <person name="Mustapha M."/>
        </authorList>
    </citation>
    <scope>NUCLEOTIDE SEQUENCE [LARGE SCALE GENOMIC DNA]</scope>
    <source>
        <strain evidence="3 4">BC00020</strain>
    </source>
</reference>
<evidence type="ECO:0000313" key="4">
    <source>
        <dbReference type="Proteomes" id="UP000808215"/>
    </source>
</evidence>
<dbReference type="RefSeq" id="WP_124259990.1">
    <property type="nucleotide sequence ID" value="NZ_CAAAFK010000009.1"/>
</dbReference>
<protein>
    <recommendedName>
        <fullName evidence="2">Phage integrase central domain-containing protein</fullName>
    </recommendedName>
</protein>
<evidence type="ECO:0000259" key="2">
    <source>
        <dbReference type="Pfam" id="PF22022"/>
    </source>
</evidence>
<accession>A0ABS1AT27</accession>
<dbReference type="Gene3D" id="1.10.150.130">
    <property type="match status" value="1"/>
</dbReference>
<sequence>MVGNQINPVLARCEAQRRRQLDISVEPNVTVREAAGASIRAREPEWRNRKHVRQRGNTGNTLGTCAYPVIGDVCVRDMDTAMIVRILQPIWTKRQRQHAGCAVASRRSSAGKP</sequence>
<dbReference type="InterPro" id="IPR053876">
    <property type="entry name" value="Phage_int_M"/>
</dbReference>
<dbReference type="Proteomes" id="UP000808215">
    <property type="component" value="Unassembled WGS sequence"/>
</dbReference>
<dbReference type="InterPro" id="IPR010998">
    <property type="entry name" value="Integrase_recombinase_N"/>
</dbReference>